<dbReference type="STRING" id="167539.Pro_1327"/>
<dbReference type="CDD" id="cd03820">
    <property type="entry name" value="GT4_AmsD-like"/>
    <property type="match status" value="1"/>
</dbReference>
<dbReference type="PANTHER" id="PTHR12526">
    <property type="entry name" value="GLYCOSYLTRANSFERASE"/>
    <property type="match status" value="1"/>
</dbReference>
<dbReference type="OrthoDB" id="542479at2"/>
<evidence type="ECO:0000259" key="1">
    <source>
        <dbReference type="Pfam" id="PF00534"/>
    </source>
</evidence>
<dbReference type="eggNOG" id="COG0438">
    <property type="taxonomic scope" value="Bacteria"/>
</dbReference>
<dbReference type="KEGG" id="pma:Pro_1327"/>
<gene>
    <name evidence="2" type="primary">rfaG</name>
    <name evidence="2" type="ordered locus">Pro_1327</name>
</gene>
<feature type="domain" description="Glycosyl transferase family 1" evidence="1">
    <location>
        <begin position="194"/>
        <end position="345"/>
    </location>
</feature>
<proteinExistence type="predicted"/>
<dbReference type="HOGENOM" id="CLU_009583_0_0_3"/>
<dbReference type="CAZy" id="GT4">
    <property type="family name" value="Glycosyltransferase Family 4"/>
</dbReference>
<dbReference type="Pfam" id="PF00534">
    <property type="entry name" value="Glycos_transf_1"/>
    <property type="match status" value="1"/>
</dbReference>
<dbReference type="Proteomes" id="UP000001420">
    <property type="component" value="Chromosome"/>
</dbReference>
<evidence type="ECO:0000313" key="3">
    <source>
        <dbReference type="Proteomes" id="UP000001420"/>
    </source>
</evidence>
<dbReference type="EnsemblBacteria" id="AAQ00371">
    <property type="protein sequence ID" value="AAQ00371"/>
    <property type="gene ID" value="Pro_1327"/>
</dbReference>
<keyword evidence="3" id="KW-1185">Reference proteome</keyword>
<protein>
    <submittedName>
        <fullName evidence="2">Glycosyltransferase</fullName>
    </submittedName>
</protein>
<dbReference type="InterPro" id="IPR001296">
    <property type="entry name" value="Glyco_trans_1"/>
</dbReference>
<dbReference type="EMBL" id="AE017126">
    <property type="protein sequence ID" value="AAQ00371.1"/>
    <property type="molecule type" value="Genomic_DNA"/>
</dbReference>
<dbReference type="PATRIC" id="fig|167539.5.peg.1392"/>
<dbReference type="Gene3D" id="3.40.50.2000">
    <property type="entry name" value="Glycogen Phosphorylase B"/>
    <property type="match status" value="2"/>
</dbReference>
<dbReference type="AlphaFoldDB" id="Q7VAX6"/>
<dbReference type="SUPFAM" id="SSF53756">
    <property type="entry name" value="UDP-Glycosyltransferase/glycogen phosphorylase"/>
    <property type="match status" value="1"/>
</dbReference>
<dbReference type="GO" id="GO:0016757">
    <property type="term" value="F:glycosyltransferase activity"/>
    <property type="evidence" value="ECO:0007669"/>
    <property type="project" value="InterPro"/>
</dbReference>
<evidence type="ECO:0000313" key="2">
    <source>
        <dbReference type="EMBL" id="AAQ00371.1"/>
    </source>
</evidence>
<accession>Q7VAX6</accession>
<dbReference type="PANTHER" id="PTHR12526:SF638">
    <property type="entry name" value="SPORE COAT PROTEIN SA"/>
    <property type="match status" value="1"/>
</dbReference>
<sequence>MIYESNCKKIGLICTSLDNMAGGLERQIIRTCQSIESLGYTVVLFSYDNEDAQSFYPIPSTIKWEKCGCGLKPHSSASKLKRFKQLRYLRERVKKNSISHLITFHHGLFPRTFVACLFLGVKLIVSERNALSNYNYISLPKFNSGYLSLFLSHKITVQLKTYISDYPKQLRNKIVVIPNFIKDPLPEYIAPNIESKNIAMMGRLCAQKNFRPLLDQLSERENEFEGLKVYIAGEGSEREEFEDKYSKLIHNSKLVLLGNIANIDQFLMQSAIFCFPSLWEGYPNSLVEAIRLGLPILTSKRMSRLNEFVENGVNGLIVDDRDLLDSTIYLLKNPDLLRKMSFESYKKYQVLCLQAPQGKWAEVLKSRQ</sequence>
<organism evidence="2 3">
    <name type="scientific">Prochlorococcus marinus (strain SARG / CCMP1375 / SS120)</name>
    <dbReference type="NCBI Taxonomy" id="167539"/>
    <lineage>
        <taxon>Bacteria</taxon>
        <taxon>Bacillati</taxon>
        <taxon>Cyanobacteriota</taxon>
        <taxon>Cyanophyceae</taxon>
        <taxon>Synechococcales</taxon>
        <taxon>Prochlorococcaceae</taxon>
        <taxon>Prochlorococcus</taxon>
    </lineage>
</organism>
<name>Q7VAX6_PROMA</name>
<reference evidence="2 3" key="1">
    <citation type="journal article" date="2003" name="Proc. Natl. Acad. Sci. U.S.A.">
        <title>Genome sequence of the cyanobacterium Prochlorococcus marinus SS120, a nearly minimal oxyphototrophic genome.</title>
        <authorList>
            <person name="Dufresne A."/>
            <person name="Salanoubat M."/>
            <person name="Partensky F."/>
            <person name="Artiguenave F."/>
            <person name="Axmann I.M."/>
            <person name="Barbe V."/>
            <person name="Duprat S."/>
            <person name="Galperin M.Y."/>
            <person name="Koonin E.V."/>
            <person name="Le Gall F."/>
            <person name="Makarova K.S."/>
            <person name="Ostrowski M."/>
            <person name="Oztas S."/>
            <person name="Robert C."/>
            <person name="Rogozin I.B."/>
            <person name="Scanlan D.J."/>
            <person name="Tandeau de Marsac N."/>
            <person name="Weissenbach J."/>
            <person name="Wincker P."/>
            <person name="Wolf Y.I."/>
            <person name="Hess W.R."/>
        </authorList>
    </citation>
    <scope>NUCLEOTIDE SEQUENCE [LARGE SCALE GENOMIC DNA]</scope>
    <source>
        <strain evidence="3">SARG / CCMP1375 / SS120</strain>
    </source>
</reference>